<evidence type="ECO:0000313" key="2">
    <source>
        <dbReference type="EMBL" id="AAV67897.1"/>
    </source>
</evidence>
<feature type="domain" description="Transposase (putative) gypsy type" evidence="1">
    <location>
        <begin position="6"/>
        <end position="58"/>
    </location>
</feature>
<dbReference type="AlphaFoldDB" id="Q5Q028"/>
<sequence>GRSMPSAFFSAVLDHYGLQPHNIAPNSILVLAGFQALFEGYLGIAPTVEAFKYCFICRRQTTSAGVLATCGSVTFNCRQGSWYPKIPYIESVKNWTSTFFY</sequence>
<protein>
    <recommendedName>
        <fullName evidence="1">Transposase (putative) gypsy type domain-containing protein</fullName>
    </recommendedName>
</protein>
<dbReference type="PANTHER" id="PTHR33026">
    <property type="entry name" value="OS06G0360600 PROTEIN"/>
    <property type="match status" value="1"/>
</dbReference>
<reference evidence="2" key="1">
    <citation type="submission" date="2004-11" db="EMBL/GenBank/DDBJ databases">
        <authorList>
            <person name="Si J."/>
            <person name="An L."/>
            <person name="Wang J."/>
            <person name="Wang R."/>
            <person name="Yang D."/>
            <person name="Bai Y."/>
            <person name="Zhang H."/>
        </authorList>
    </citation>
    <scope>NUCLEOTIDE SEQUENCE</scope>
</reference>
<accession>Q5Q028</accession>
<proteinExistence type="evidence at transcript level"/>
<dbReference type="InterPro" id="IPR007321">
    <property type="entry name" value="Transposase_28"/>
</dbReference>
<evidence type="ECO:0000259" key="1">
    <source>
        <dbReference type="Pfam" id="PF04195"/>
    </source>
</evidence>
<name>Q5Q028_CHOBU</name>
<feature type="non-terminal residue" evidence="2">
    <location>
        <position position="1"/>
    </location>
</feature>
<dbReference type="PANTHER" id="PTHR33026:SF7">
    <property type="entry name" value="OS03G0100275 PROTEIN"/>
    <property type="match status" value="1"/>
</dbReference>
<dbReference type="Pfam" id="PF04195">
    <property type="entry name" value="Transposase_28"/>
    <property type="match status" value="1"/>
</dbReference>
<organism evidence="2">
    <name type="scientific">Chorispora bungeana</name>
    <name type="common">Blue mustard</name>
    <name type="synonym">Chorispora exscapa</name>
    <dbReference type="NCBI Taxonomy" id="238895"/>
    <lineage>
        <taxon>Eukaryota</taxon>
        <taxon>Viridiplantae</taxon>
        <taxon>Streptophyta</taxon>
        <taxon>Embryophyta</taxon>
        <taxon>Tracheophyta</taxon>
        <taxon>Spermatophyta</taxon>
        <taxon>Magnoliopsida</taxon>
        <taxon>eudicotyledons</taxon>
        <taxon>Gunneridae</taxon>
        <taxon>Pentapetalae</taxon>
        <taxon>rosids</taxon>
        <taxon>malvids</taxon>
        <taxon>Brassicales</taxon>
        <taxon>Brassicaceae</taxon>
        <taxon>Chorisporeae</taxon>
        <taxon>Chorispora</taxon>
    </lineage>
</organism>
<dbReference type="EMBL" id="AY804247">
    <property type="protein sequence ID" value="AAV67897.1"/>
    <property type="molecule type" value="mRNA"/>
</dbReference>
<feature type="non-terminal residue" evidence="2">
    <location>
        <position position="101"/>
    </location>
</feature>